<dbReference type="RefSeq" id="WP_188877231.1">
    <property type="nucleotide sequence ID" value="NZ_BMOQ01000002.1"/>
</dbReference>
<gene>
    <name evidence="1" type="ORF">GCM10009021_07820</name>
</gene>
<protein>
    <submittedName>
        <fullName evidence="1">Uncharacterized protein</fullName>
    </submittedName>
</protein>
<dbReference type="AlphaFoldDB" id="A0A830G932"/>
<dbReference type="Proteomes" id="UP000608850">
    <property type="component" value="Unassembled WGS sequence"/>
</dbReference>
<comment type="caution">
    <text evidence="1">The sequence shown here is derived from an EMBL/GenBank/DDBJ whole genome shotgun (WGS) entry which is preliminary data.</text>
</comment>
<dbReference type="EMBL" id="BMOQ01000002">
    <property type="protein sequence ID" value="GGN10422.1"/>
    <property type="molecule type" value="Genomic_DNA"/>
</dbReference>
<evidence type="ECO:0000313" key="1">
    <source>
        <dbReference type="EMBL" id="GGN10422.1"/>
    </source>
</evidence>
<sequence length="175" mass="17721">MRLKLAAIALGIVVVASAFGASAFTTATVDRDASLNVATDSGGLVGLQAGDSSLVTTSSDQLAIDVTTGTATGINPDSTLTIGNATSPAFTITNNFGNAHTFNVTYDMNSDPDTNTDNVQFELINNSGGTVATVSEDTSYEGELAAEETLDVVVTVDSTGQTSNDSLTGTLNVTA</sequence>
<evidence type="ECO:0000313" key="2">
    <source>
        <dbReference type="Proteomes" id="UP000608850"/>
    </source>
</evidence>
<organism evidence="1 2">
    <name type="scientific">Halarchaeum nitratireducens</name>
    <dbReference type="NCBI Taxonomy" id="489913"/>
    <lineage>
        <taxon>Archaea</taxon>
        <taxon>Methanobacteriati</taxon>
        <taxon>Methanobacteriota</taxon>
        <taxon>Stenosarchaea group</taxon>
        <taxon>Halobacteria</taxon>
        <taxon>Halobacteriales</taxon>
        <taxon>Halobacteriaceae</taxon>
    </lineage>
</organism>
<keyword evidence="2" id="KW-1185">Reference proteome</keyword>
<dbReference type="OrthoDB" id="268938at2157"/>
<name>A0A830G932_9EURY</name>
<accession>A0A830G932</accession>
<proteinExistence type="predicted"/>
<reference evidence="1 2" key="1">
    <citation type="journal article" date="2019" name="Int. J. Syst. Evol. Microbiol.">
        <title>The Global Catalogue of Microorganisms (GCM) 10K type strain sequencing project: providing services to taxonomists for standard genome sequencing and annotation.</title>
        <authorList>
            <consortium name="The Broad Institute Genomics Platform"/>
            <consortium name="The Broad Institute Genome Sequencing Center for Infectious Disease"/>
            <person name="Wu L."/>
            <person name="Ma J."/>
        </authorList>
    </citation>
    <scope>NUCLEOTIDE SEQUENCE [LARGE SCALE GENOMIC DNA]</scope>
    <source>
        <strain evidence="1 2">JCM 16331</strain>
    </source>
</reference>